<accession>A0ABD2NGC6</accession>
<sequence length="92" mass="10061">MGEAPIELERLSNAANRLQSHHGKQSDEPEDFTNEPLPSMSELMEVQDALASTSATPFALPIIAASKSKAQKQREYKQRIAADRTPAPAQDT</sequence>
<keyword evidence="3" id="KW-1185">Reference proteome</keyword>
<feature type="region of interest" description="Disordered" evidence="1">
    <location>
        <begin position="1"/>
        <end position="40"/>
    </location>
</feature>
<feature type="region of interest" description="Disordered" evidence="1">
    <location>
        <begin position="67"/>
        <end position="92"/>
    </location>
</feature>
<dbReference type="EMBL" id="JABFTP020000103">
    <property type="protein sequence ID" value="KAL3277472.1"/>
    <property type="molecule type" value="Genomic_DNA"/>
</dbReference>
<dbReference type="Proteomes" id="UP001516400">
    <property type="component" value="Unassembled WGS sequence"/>
</dbReference>
<proteinExistence type="predicted"/>
<evidence type="ECO:0000313" key="2">
    <source>
        <dbReference type="EMBL" id="KAL3277472.1"/>
    </source>
</evidence>
<reference evidence="2 3" key="1">
    <citation type="journal article" date="2021" name="BMC Biol.">
        <title>Horizontally acquired antibacterial genes associated with adaptive radiation of ladybird beetles.</title>
        <authorList>
            <person name="Li H.S."/>
            <person name="Tang X.F."/>
            <person name="Huang Y.H."/>
            <person name="Xu Z.Y."/>
            <person name="Chen M.L."/>
            <person name="Du X.Y."/>
            <person name="Qiu B.Y."/>
            <person name="Chen P.T."/>
            <person name="Zhang W."/>
            <person name="Slipinski A."/>
            <person name="Escalona H.E."/>
            <person name="Waterhouse R.M."/>
            <person name="Zwick A."/>
            <person name="Pang H."/>
        </authorList>
    </citation>
    <scope>NUCLEOTIDE SEQUENCE [LARGE SCALE GENOMIC DNA]</scope>
    <source>
        <strain evidence="2">SYSU2018</strain>
    </source>
</reference>
<feature type="compositionally biased region" description="Basic and acidic residues" evidence="1">
    <location>
        <begin position="72"/>
        <end position="82"/>
    </location>
</feature>
<comment type="caution">
    <text evidence="2">The sequence shown here is derived from an EMBL/GenBank/DDBJ whole genome shotgun (WGS) entry which is preliminary data.</text>
</comment>
<evidence type="ECO:0000313" key="3">
    <source>
        <dbReference type="Proteomes" id="UP001516400"/>
    </source>
</evidence>
<gene>
    <name evidence="2" type="ORF">HHI36_012818</name>
</gene>
<protein>
    <submittedName>
        <fullName evidence="2">Uncharacterized protein</fullName>
    </submittedName>
</protein>
<name>A0ABD2NGC6_9CUCU</name>
<dbReference type="AlphaFoldDB" id="A0ABD2NGC6"/>
<organism evidence="2 3">
    <name type="scientific">Cryptolaemus montrouzieri</name>
    <dbReference type="NCBI Taxonomy" id="559131"/>
    <lineage>
        <taxon>Eukaryota</taxon>
        <taxon>Metazoa</taxon>
        <taxon>Ecdysozoa</taxon>
        <taxon>Arthropoda</taxon>
        <taxon>Hexapoda</taxon>
        <taxon>Insecta</taxon>
        <taxon>Pterygota</taxon>
        <taxon>Neoptera</taxon>
        <taxon>Endopterygota</taxon>
        <taxon>Coleoptera</taxon>
        <taxon>Polyphaga</taxon>
        <taxon>Cucujiformia</taxon>
        <taxon>Coccinelloidea</taxon>
        <taxon>Coccinellidae</taxon>
        <taxon>Scymninae</taxon>
        <taxon>Scymnini</taxon>
        <taxon>Cryptolaemus</taxon>
    </lineage>
</organism>
<evidence type="ECO:0000256" key="1">
    <source>
        <dbReference type="SAM" id="MobiDB-lite"/>
    </source>
</evidence>